<proteinExistence type="predicted"/>
<dbReference type="AlphaFoldDB" id="A0A7R9P9N1"/>
<dbReference type="EMBL" id="OE182631">
    <property type="protein sequence ID" value="CAD7574792.1"/>
    <property type="molecule type" value="Genomic_DNA"/>
</dbReference>
<gene>
    <name evidence="1" type="ORF">TCMB3V08_LOCUS7397</name>
</gene>
<evidence type="ECO:0000313" key="1">
    <source>
        <dbReference type="EMBL" id="CAD7574792.1"/>
    </source>
</evidence>
<reference evidence="1" key="1">
    <citation type="submission" date="2020-11" db="EMBL/GenBank/DDBJ databases">
        <authorList>
            <person name="Tran Van P."/>
        </authorList>
    </citation>
    <scope>NUCLEOTIDE SEQUENCE</scope>
</reference>
<organism evidence="1">
    <name type="scientific">Timema californicum</name>
    <name type="common">California timema</name>
    <name type="synonym">Walking stick</name>
    <dbReference type="NCBI Taxonomy" id="61474"/>
    <lineage>
        <taxon>Eukaryota</taxon>
        <taxon>Metazoa</taxon>
        <taxon>Ecdysozoa</taxon>
        <taxon>Arthropoda</taxon>
        <taxon>Hexapoda</taxon>
        <taxon>Insecta</taxon>
        <taxon>Pterygota</taxon>
        <taxon>Neoptera</taxon>
        <taxon>Polyneoptera</taxon>
        <taxon>Phasmatodea</taxon>
        <taxon>Timematodea</taxon>
        <taxon>Timematoidea</taxon>
        <taxon>Timematidae</taxon>
        <taxon>Timema</taxon>
    </lineage>
</organism>
<name>A0A7R9P9N1_TIMCA</name>
<protein>
    <submittedName>
        <fullName evidence="1">(California timema) hypothetical protein</fullName>
    </submittedName>
</protein>
<sequence length="74" mass="8416">MESSVFVDGAEKTTKLPSLRKSSKVCFTCENLRDGKIRVNVDSDNKTVTYDWSVRCPLYFAVCFGEMGWKVLVE</sequence>
<accession>A0A7R9P9N1</accession>